<dbReference type="EMBL" id="CAJPVI010000003">
    <property type="protein sequence ID" value="CAG2133711.1"/>
    <property type="molecule type" value="Genomic_DNA"/>
</dbReference>
<organism evidence="1 2">
    <name type="scientific">Cupriavidus numazuensis</name>
    <dbReference type="NCBI Taxonomy" id="221992"/>
    <lineage>
        <taxon>Bacteria</taxon>
        <taxon>Pseudomonadati</taxon>
        <taxon>Pseudomonadota</taxon>
        <taxon>Betaproteobacteria</taxon>
        <taxon>Burkholderiales</taxon>
        <taxon>Burkholderiaceae</taxon>
        <taxon>Cupriavidus</taxon>
    </lineage>
</organism>
<evidence type="ECO:0000313" key="1">
    <source>
        <dbReference type="EMBL" id="CAG2133711.1"/>
    </source>
</evidence>
<accession>A0ABN7PRU6</accession>
<sequence length="66" mass="7822">MIKTDSKQELIRKIAEECHAPETLVADMYEHTMEDLSAQARIRDYLPLMVARRVRREIKDSQQILH</sequence>
<proteinExistence type="predicted"/>
<dbReference type="Proteomes" id="UP000672657">
    <property type="component" value="Unassembled WGS sequence"/>
</dbReference>
<gene>
    <name evidence="1" type="ORF">LMG26411_00851</name>
</gene>
<name>A0ABN7PRU6_9BURK</name>
<reference evidence="1 2" key="1">
    <citation type="submission" date="2021-03" db="EMBL/GenBank/DDBJ databases">
        <authorList>
            <person name="Peeters C."/>
        </authorList>
    </citation>
    <scope>NUCLEOTIDE SEQUENCE [LARGE SCALE GENOMIC DNA]</scope>
    <source>
        <strain evidence="1 2">LMG 26411</strain>
    </source>
</reference>
<evidence type="ECO:0000313" key="2">
    <source>
        <dbReference type="Proteomes" id="UP000672657"/>
    </source>
</evidence>
<evidence type="ECO:0008006" key="3">
    <source>
        <dbReference type="Google" id="ProtNLM"/>
    </source>
</evidence>
<dbReference type="NCBIfam" id="NF046112">
    <property type="entry name" value="MSMEG_6209_Nter"/>
    <property type="match status" value="1"/>
</dbReference>
<dbReference type="Pfam" id="PF12085">
    <property type="entry name" value="DUF3562"/>
    <property type="match status" value="1"/>
</dbReference>
<keyword evidence="2" id="KW-1185">Reference proteome</keyword>
<dbReference type="RefSeq" id="WP_211952058.1">
    <property type="nucleotide sequence ID" value="NZ_CAJPVI010000003.1"/>
</dbReference>
<protein>
    <recommendedName>
        <fullName evidence="3">DUF3562 domain-containing protein</fullName>
    </recommendedName>
</protein>
<comment type="caution">
    <text evidence="1">The sequence shown here is derived from an EMBL/GenBank/DDBJ whole genome shotgun (WGS) entry which is preliminary data.</text>
</comment>
<dbReference type="InterPro" id="IPR021945">
    <property type="entry name" value="DUF3562"/>
</dbReference>